<evidence type="ECO:0000313" key="2">
    <source>
        <dbReference type="EMBL" id="CAK0820263.1"/>
    </source>
</evidence>
<sequence>MPGNVKGPTQHRRRLKAQLDAIERQANVAYNLDHTKTRIKELDMDAVIAAIHANSTNMVAQLSALAAQLNKLRLCMNQQGLLSGKDGSRASTEGGEVIPAVDNGKDRNRVRVKTRFETEVETIVRRDSDDQLTEGPLPEFEAAIWAASG</sequence>
<protein>
    <submittedName>
        <fullName evidence="2">Uncharacterized protein</fullName>
    </submittedName>
</protein>
<dbReference type="Proteomes" id="UP001189429">
    <property type="component" value="Unassembled WGS sequence"/>
</dbReference>
<evidence type="ECO:0000313" key="3">
    <source>
        <dbReference type="Proteomes" id="UP001189429"/>
    </source>
</evidence>
<organism evidence="2 3">
    <name type="scientific">Prorocentrum cordatum</name>
    <dbReference type="NCBI Taxonomy" id="2364126"/>
    <lineage>
        <taxon>Eukaryota</taxon>
        <taxon>Sar</taxon>
        <taxon>Alveolata</taxon>
        <taxon>Dinophyceae</taxon>
        <taxon>Prorocentrales</taxon>
        <taxon>Prorocentraceae</taxon>
        <taxon>Prorocentrum</taxon>
    </lineage>
</organism>
<dbReference type="EMBL" id="CAUYUJ010007310">
    <property type="protein sequence ID" value="CAK0820263.1"/>
    <property type="molecule type" value="Genomic_DNA"/>
</dbReference>
<reference evidence="2" key="1">
    <citation type="submission" date="2023-10" db="EMBL/GenBank/DDBJ databases">
        <authorList>
            <person name="Chen Y."/>
            <person name="Shah S."/>
            <person name="Dougan E. K."/>
            <person name="Thang M."/>
            <person name="Chan C."/>
        </authorList>
    </citation>
    <scope>NUCLEOTIDE SEQUENCE [LARGE SCALE GENOMIC DNA]</scope>
</reference>
<name>A0ABN9RM73_9DINO</name>
<comment type="caution">
    <text evidence="2">The sequence shown here is derived from an EMBL/GenBank/DDBJ whole genome shotgun (WGS) entry which is preliminary data.</text>
</comment>
<proteinExistence type="predicted"/>
<feature type="region of interest" description="Disordered" evidence="1">
    <location>
        <begin position="83"/>
        <end position="102"/>
    </location>
</feature>
<gene>
    <name evidence="2" type="ORF">PCOR1329_LOCUS22022</name>
</gene>
<evidence type="ECO:0000256" key="1">
    <source>
        <dbReference type="SAM" id="MobiDB-lite"/>
    </source>
</evidence>
<accession>A0ABN9RM73</accession>
<keyword evidence="3" id="KW-1185">Reference proteome</keyword>